<evidence type="ECO:0000256" key="2">
    <source>
        <dbReference type="ARBA" id="ARBA00023015"/>
    </source>
</evidence>
<feature type="domain" description="DUF6596" evidence="9">
    <location>
        <begin position="218"/>
        <end position="318"/>
    </location>
</feature>
<dbReference type="GO" id="GO:0006352">
    <property type="term" value="P:DNA-templated transcription initiation"/>
    <property type="evidence" value="ECO:0007669"/>
    <property type="project" value="InterPro"/>
</dbReference>
<dbReference type="InterPro" id="IPR013325">
    <property type="entry name" value="RNA_pol_sigma_r2"/>
</dbReference>
<dbReference type="PANTHER" id="PTHR47756">
    <property type="entry name" value="BLL6612 PROTEIN-RELATED"/>
    <property type="match status" value="1"/>
</dbReference>
<dbReference type="InterPro" id="IPR036388">
    <property type="entry name" value="WH-like_DNA-bd_sf"/>
</dbReference>
<dbReference type="InterPro" id="IPR013249">
    <property type="entry name" value="RNA_pol_sigma70_r4_t2"/>
</dbReference>
<dbReference type="AlphaFoldDB" id="A0A370HZ91"/>
<evidence type="ECO:0000259" key="7">
    <source>
        <dbReference type="Pfam" id="PF04542"/>
    </source>
</evidence>
<evidence type="ECO:0000313" key="11">
    <source>
        <dbReference type="Proteomes" id="UP000254869"/>
    </source>
</evidence>
<feature type="compositionally biased region" description="Low complexity" evidence="6">
    <location>
        <begin position="1"/>
        <end position="11"/>
    </location>
</feature>
<sequence>MSENFSAATDSSADDDLADDRRPGRTPTARQPRADQDMRDRAPGTTTAHEIGLLLRELTPAALGVLARRYGDFDTVEDAVQEAALAAATQWPVEGLPDSPRAWLIQVAQRRYVDAVRSEIARRGREDEGVACEVVPPGDAARDHDDTLTLFLLCCHPVLSPASAIALTLRAVGGLTTEEIARAFLVPETTMAQRISRAKKRLSTVQRPFAELTATEERLTALLHVLYVMFSEGHTATTGDRLYRTDLSAEAIRLTRLVHRLLPRDPEVTALLALMLLTDARRAARTGPAGELIPLAEQDRTRWDRARGVEGLRLATEAIVHGLDGPYRIQAAIAAVHAEARTAEDTDWERILLLYTIFERRSPNPMVTLNRAIATAMVHGPEAGLALLATLDDRLDDNHRLDAVRGHLHEMAGDRAAAIGCYTAAARRTTSTPERDYLTLRAARLRAEH</sequence>
<name>A0A370HZ91_9NOCA</name>
<dbReference type="InterPro" id="IPR013324">
    <property type="entry name" value="RNA_pol_sigma_r3/r4-like"/>
</dbReference>
<dbReference type="PANTHER" id="PTHR47756:SF2">
    <property type="entry name" value="BLL6612 PROTEIN"/>
    <property type="match status" value="1"/>
</dbReference>
<protein>
    <submittedName>
        <fullName evidence="10">RNA polymerase ECF family sigma subunit</fullName>
    </submittedName>
</protein>
<dbReference type="Pfam" id="PF20239">
    <property type="entry name" value="DUF6596"/>
    <property type="match status" value="1"/>
</dbReference>
<dbReference type="GO" id="GO:0003677">
    <property type="term" value="F:DNA binding"/>
    <property type="evidence" value="ECO:0007669"/>
    <property type="project" value="UniProtKB-KW"/>
</dbReference>
<keyword evidence="4" id="KW-0238">DNA-binding</keyword>
<comment type="caution">
    <text evidence="10">The sequence shown here is derived from an EMBL/GenBank/DDBJ whole genome shotgun (WGS) entry which is preliminary data.</text>
</comment>
<dbReference type="Gene3D" id="1.10.10.10">
    <property type="entry name" value="Winged helix-like DNA-binding domain superfamily/Winged helix DNA-binding domain"/>
    <property type="match status" value="1"/>
</dbReference>
<evidence type="ECO:0000313" key="10">
    <source>
        <dbReference type="EMBL" id="RDI63789.1"/>
    </source>
</evidence>
<dbReference type="SUPFAM" id="SSF88946">
    <property type="entry name" value="Sigma2 domain of RNA polymerase sigma factors"/>
    <property type="match status" value="1"/>
</dbReference>
<dbReference type="InterPro" id="IPR046531">
    <property type="entry name" value="DUF6596"/>
</dbReference>
<keyword evidence="3" id="KW-0731">Sigma factor</keyword>
<evidence type="ECO:0000256" key="4">
    <source>
        <dbReference type="ARBA" id="ARBA00023125"/>
    </source>
</evidence>
<evidence type="ECO:0000256" key="3">
    <source>
        <dbReference type="ARBA" id="ARBA00023082"/>
    </source>
</evidence>
<feature type="domain" description="RNA polymerase sigma factor 70 region 4 type 2" evidence="8">
    <location>
        <begin position="152"/>
        <end position="202"/>
    </location>
</feature>
<organism evidence="10 11">
    <name type="scientific">Nocardia pseudobrasiliensis</name>
    <dbReference type="NCBI Taxonomy" id="45979"/>
    <lineage>
        <taxon>Bacteria</taxon>
        <taxon>Bacillati</taxon>
        <taxon>Actinomycetota</taxon>
        <taxon>Actinomycetes</taxon>
        <taxon>Mycobacteriales</taxon>
        <taxon>Nocardiaceae</taxon>
        <taxon>Nocardia</taxon>
    </lineage>
</organism>
<evidence type="ECO:0000259" key="8">
    <source>
        <dbReference type="Pfam" id="PF08281"/>
    </source>
</evidence>
<dbReference type="Pfam" id="PF08281">
    <property type="entry name" value="Sigma70_r4_2"/>
    <property type="match status" value="1"/>
</dbReference>
<dbReference type="SUPFAM" id="SSF88659">
    <property type="entry name" value="Sigma3 and sigma4 domains of RNA polymerase sigma factors"/>
    <property type="match status" value="1"/>
</dbReference>
<accession>A0A370HZ91</accession>
<dbReference type="Gene3D" id="1.10.1740.10">
    <property type="match status" value="1"/>
</dbReference>
<reference evidence="10 11" key="1">
    <citation type="submission" date="2018-07" db="EMBL/GenBank/DDBJ databases">
        <title>Genomic Encyclopedia of Type Strains, Phase IV (KMG-IV): sequencing the most valuable type-strain genomes for metagenomic binning, comparative biology and taxonomic classification.</title>
        <authorList>
            <person name="Goeker M."/>
        </authorList>
    </citation>
    <scope>NUCLEOTIDE SEQUENCE [LARGE SCALE GENOMIC DNA]</scope>
    <source>
        <strain evidence="10 11">DSM 44290</strain>
    </source>
</reference>
<dbReference type="Proteomes" id="UP000254869">
    <property type="component" value="Unassembled WGS sequence"/>
</dbReference>
<comment type="similarity">
    <text evidence="1">Belongs to the sigma-70 factor family. ECF subfamily.</text>
</comment>
<keyword evidence="2" id="KW-0805">Transcription regulation</keyword>
<feature type="compositionally biased region" description="Basic and acidic residues" evidence="6">
    <location>
        <begin position="32"/>
        <end position="42"/>
    </location>
</feature>
<dbReference type="InterPro" id="IPR007627">
    <property type="entry name" value="RNA_pol_sigma70_r2"/>
</dbReference>
<dbReference type="GO" id="GO:0016987">
    <property type="term" value="F:sigma factor activity"/>
    <property type="evidence" value="ECO:0007669"/>
    <property type="project" value="UniProtKB-KW"/>
</dbReference>
<evidence type="ECO:0000256" key="6">
    <source>
        <dbReference type="SAM" id="MobiDB-lite"/>
    </source>
</evidence>
<feature type="region of interest" description="Disordered" evidence="6">
    <location>
        <begin position="1"/>
        <end position="44"/>
    </location>
</feature>
<feature type="domain" description="RNA polymerase sigma-70 region 2" evidence="7">
    <location>
        <begin position="55"/>
        <end position="119"/>
    </location>
</feature>
<proteinExistence type="inferred from homology"/>
<evidence type="ECO:0000256" key="1">
    <source>
        <dbReference type="ARBA" id="ARBA00010641"/>
    </source>
</evidence>
<evidence type="ECO:0000259" key="9">
    <source>
        <dbReference type="Pfam" id="PF20239"/>
    </source>
</evidence>
<keyword evidence="5" id="KW-0804">Transcription</keyword>
<dbReference type="STRING" id="1210086.GCA_001613105_03584"/>
<gene>
    <name evidence="10" type="ORF">DFR76_109127</name>
</gene>
<dbReference type="Pfam" id="PF04542">
    <property type="entry name" value="Sigma70_r2"/>
    <property type="match status" value="1"/>
</dbReference>
<dbReference type="EMBL" id="QQBC01000009">
    <property type="protein sequence ID" value="RDI63789.1"/>
    <property type="molecule type" value="Genomic_DNA"/>
</dbReference>
<keyword evidence="11" id="KW-1185">Reference proteome</keyword>
<evidence type="ECO:0000256" key="5">
    <source>
        <dbReference type="ARBA" id="ARBA00023163"/>
    </source>
</evidence>